<accession>A0A8J7SD73</accession>
<dbReference type="PANTHER" id="PTHR46112:SF2">
    <property type="entry name" value="XAA-PRO AMINOPEPTIDASE P-RELATED"/>
    <property type="match status" value="1"/>
</dbReference>
<keyword evidence="3" id="KW-0645">Protease</keyword>
<dbReference type="RefSeq" id="WP_200607158.1">
    <property type="nucleotide sequence ID" value="NZ_JAEHHL010000001.1"/>
</dbReference>
<keyword evidence="3" id="KW-0378">Hydrolase</keyword>
<feature type="domain" description="Peptidase M24" evidence="1">
    <location>
        <begin position="141"/>
        <end position="373"/>
    </location>
</feature>
<dbReference type="PANTHER" id="PTHR46112">
    <property type="entry name" value="AMINOPEPTIDASE"/>
    <property type="match status" value="1"/>
</dbReference>
<sequence>MARFQERIACLQDRIRERDLSGAMTHASRDIYYYTGTAQPGWLVVLPSDAFLFVRAGLDFAQTQSALSGDRILREGSLERIVSSVFGHNTAGLVIGAELDLMTVPQYRKLQEQLHDTRLVDISSDILDQRMIKDSKEVAAIELATAALDAGHRAAVENWRPGISELEASAFVEDGQRRAGHEGVYFVRQPDFTMGRGPLASGENIGRISGVVFTISGCGLSAAVPAGAGRRSIRAGDLVIVDIPTCVQGYHGDQTRTYCMGRPSDETARLYERLRDVADGLIADILPGMSSGDVFARACFHADRLGLHDAFLKFPDGKQAHFVGHGVGLDLNEPPFLSRGGREPIREGMILAVELHVCDEQAGMVKLEDMVLVGRDGCRLLTHSPRELIEISC</sequence>
<dbReference type="SUPFAM" id="SSF53092">
    <property type="entry name" value="Creatinase/prolidase N-terminal domain"/>
    <property type="match status" value="1"/>
</dbReference>
<proteinExistence type="predicted"/>
<protein>
    <submittedName>
        <fullName evidence="3">Aminopeptidase P family protein</fullName>
    </submittedName>
</protein>
<organism evidence="3 4">
    <name type="scientific">Thermohalobaculum xanthum</name>
    <dbReference type="NCBI Taxonomy" id="2753746"/>
    <lineage>
        <taxon>Bacteria</taxon>
        <taxon>Pseudomonadati</taxon>
        <taxon>Pseudomonadota</taxon>
        <taxon>Alphaproteobacteria</taxon>
        <taxon>Rhodobacterales</taxon>
        <taxon>Paracoccaceae</taxon>
        <taxon>Thermohalobaculum</taxon>
    </lineage>
</organism>
<dbReference type="InterPro" id="IPR000994">
    <property type="entry name" value="Pept_M24"/>
</dbReference>
<dbReference type="AlphaFoldDB" id="A0A8J7SD73"/>
<feature type="domain" description="Creatinase N-terminal" evidence="2">
    <location>
        <begin position="7"/>
        <end position="132"/>
    </location>
</feature>
<dbReference type="Pfam" id="PF01321">
    <property type="entry name" value="Creatinase_N"/>
    <property type="match status" value="1"/>
</dbReference>
<dbReference type="Gene3D" id="3.40.350.10">
    <property type="entry name" value="Creatinase/prolidase N-terminal domain"/>
    <property type="match status" value="1"/>
</dbReference>
<dbReference type="Proteomes" id="UP000655420">
    <property type="component" value="Unassembled WGS sequence"/>
</dbReference>
<evidence type="ECO:0000259" key="1">
    <source>
        <dbReference type="Pfam" id="PF00557"/>
    </source>
</evidence>
<dbReference type="InterPro" id="IPR050659">
    <property type="entry name" value="Peptidase_M24B"/>
</dbReference>
<comment type="caution">
    <text evidence="3">The sequence shown here is derived from an EMBL/GenBank/DDBJ whole genome shotgun (WGS) entry which is preliminary data.</text>
</comment>
<dbReference type="InterPro" id="IPR036005">
    <property type="entry name" value="Creatinase/aminopeptidase-like"/>
</dbReference>
<dbReference type="CDD" id="cd01066">
    <property type="entry name" value="APP_MetAP"/>
    <property type="match status" value="1"/>
</dbReference>
<keyword evidence="4" id="KW-1185">Reference proteome</keyword>
<dbReference type="InterPro" id="IPR000587">
    <property type="entry name" value="Creatinase_N"/>
</dbReference>
<dbReference type="Gene3D" id="3.90.230.10">
    <property type="entry name" value="Creatinase/methionine aminopeptidase superfamily"/>
    <property type="match status" value="1"/>
</dbReference>
<dbReference type="GO" id="GO:0004177">
    <property type="term" value="F:aminopeptidase activity"/>
    <property type="evidence" value="ECO:0007669"/>
    <property type="project" value="UniProtKB-KW"/>
</dbReference>
<evidence type="ECO:0000259" key="2">
    <source>
        <dbReference type="Pfam" id="PF01321"/>
    </source>
</evidence>
<evidence type="ECO:0000313" key="4">
    <source>
        <dbReference type="Proteomes" id="UP000655420"/>
    </source>
</evidence>
<dbReference type="EMBL" id="JAEHHL010000001">
    <property type="protein sequence ID" value="MBK0398262.1"/>
    <property type="molecule type" value="Genomic_DNA"/>
</dbReference>
<gene>
    <name evidence="3" type="ORF">H0I76_03590</name>
</gene>
<evidence type="ECO:0000313" key="3">
    <source>
        <dbReference type="EMBL" id="MBK0398262.1"/>
    </source>
</evidence>
<name>A0A8J7SD73_9RHOB</name>
<dbReference type="Pfam" id="PF00557">
    <property type="entry name" value="Peptidase_M24"/>
    <property type="match status" value="1"/>
</dbReference>
<dbReference type="SUPFAM" id="SSF55920">
    <property type="entry name" value="Creatinase/aminopeptidase"/>
    <property type="match status" value="1"/>
</dbReference>
<dbReference type="InterPro" id="IPR029149">
    <property type="entry name" value="Creatin/AminoP/Spt16_N"/>
</dbReference>
<reference evidence="3" key="1">
    <citation type="submission" date="2020-12" db="EMBL/GenBank/DDBJ databases">
        <title>Bacterial taxonomy.</title>
        <authorList>
            <person name="Pan X."/>
        </authorList>
    </citation>
    <scope>NUCLEOTIDE SEQUENCE</scope>
    <source>
        <strain evidence="3">M0105</strain>
    </source>
</reference>
<keyword evidence="3" id="KW-0031">Aminopeptidase</keyword>